<dbReference type="EMBL" id="JAODUO010000610">
    <property type="protein sequence ID" value="KAK2177262.1"/>
    <property type="molecule type" value="Genomic_DNA"/>
</dbReference>
<dbReference type="GO" id="GO:0019005">
    <property type="term" value="C:SCF ubiquitin ligase complex"/>
    <property type="evidence" value="ECO:0007669"/>
    <property type="project" value="TreeGrafter"/>
</dbReference>
<keyword evidence="4" id="KW-1185">Reference proteome</keyword>
<organism evidence="3 4">
    <name type="scientific">Ridgeia piscesae</name>
    <name type="common">Tubeworm</name>
    <dbReference type="NCBI Taxonomy" id="27915"/>
    <lineage>
        <taxon>Eukaryota</taxon>
        <taxon>Metazoa</taxon>
        <taxon>Spiralia</taxon>
        <taxon>Lophotrochozoa</taxon>
        <taxon>Annelida</taxon>
        <taxon>Polychaeta</taxon>
        <taxon>Sedentaria</taxon>
        <taxon>Canalipalpata</taxon>
        <taxon>Sabellida</taxon>
        <taxon>Siboglinidae</taxon>
        <taxon>Ridgeia</taxon>
    </lineage>
</organism>
<dbReference type="InterPro" id="IPR006553">
    <property type="entry name" value="Leu-rich_rpt_Cys-con_subtyp"/>
</dbReference>
<reference evidence="3" key="1">
    <citation type="journal article" date="2023" name="Mol. Biol. Evol.">
        <title>Third-Generation Sequencing Reveals the Adaptive Role of the Epigenome in Three Deep-Sea Polychaetes.</title>
        <authorList>
            <person name="Perez M."/>
            <person name="Aroh O."/>
            <person name="Sun Y."/>
            <person name="Lan Y."/>
            <person name="Juniper S.K."/>
            <person name="Young C.R."/>
            <person name="Angers B."/>
            <person name="Qian P.Y."/>
        </authorList>
    </citation>
    <scope>NUCLEOTIDE SEQUENCE</scope>
    <source>
        <strain evidence="3">R07B-5</strain>
    </source>
</reference>
<protein>
    <recommendedName>
        <fullName evidence="2">F-box domain-containing protein</fullName>
    </recommendedName>
</protein>
<gene>
    <name evidence="3" type="ORF">NP493_610g02014</name>
</gene>
<dbReference type="Pfam" id="PF12937">
    <property type="entry name" value="F-box-like"/>
    <property type="match status" value="1"/>
</dbReference>
<name>A0AAD9NNU9_RIDPI</name>
<dbReference type="PROSITE" id="PS50181">
    <property type="entry name" value="FBOX"/>
    <property type="match status" value="1"/>
</dbReference>
<dbReference type="InterPro" id="IPR001810">
    <property type="entry name" value="F-box_dom"/>
</dbReference>
<dbReference type="Gene3D" id="1.20.1280.50">
    <property type="match status" value="1"/>
</dbReference>
<evidence type="ECO:0000259" key="2">
    <source>
        <dbReference type="PROSITE" id="PS50181"/>
    </source>
</evidence>
<accession>A0AAD9NNU9</accession>
<evidence type="ECO:0000313" key="3">
    <source>
        <dbReference type="EMBL" id="KAK2177262.1"/>
    </source>
</evidence>
<dbReference type="Proteomes" id="UP001209878">
    <property type="component" value="Unassembled WGS sequence"/>
</dbReference>
<dbReference type="Gene3D" id="3.80.10.10">
    <property type="entry name" value="Ribonuclease Inhibitor"/>
    <property type="match status" value="2"/>
</dbReference>
<proteinExistence type="predicted"/>
<dbReference type="SUPFAM" id="SSF81383">
    <property type="entry name" value="F-box domain"/>
    <property type="match status" value="1"/>
</dbReference>
<dbReference type="InterPro" id="IPR032675">
    <property type="entry name" value="LRR_dom_sf"/>
</dbReference>
<dbReference type="InterPro" id="IPR001611">
    <property type="entry name" value="Leu-rich_rpt"/>
</dbReference>
<dbReference type="Pfam" id="PF13516">
    <property type="entry name" value="LRR_6"/>
    <property type="match status" value="2"/>
</dbReference>
<keyword evidence="1" id="KW-0833">Ubl conjugation pathway</keyword>
<dbReference type="AlphaFoldDB" id="A0AAD9NNU9"/>
<dbReference type="SUPFAM" id="SSF52047">
    <property type="entry name" value="RNI-like"/>
    <property type="match status" value="2"/>
</dbReference>
<dbReference type="InterPro" id="IPR036047">
    <property type="entry name" value="F-box-like_dom_sf"/>
</dbReference>
<dbReference type="SMART" id="SM00256">
    <property type="entry name" value="FBOX"/>
    <property type="match status" value="1"/>
</dbReference>
<dbReference type="SMART" id="SM00367">
    <property type="entry name" value="LRR_CC"/>
    <property type="match status" value="7"/>
</dbReference>
<evidence type="ECO:0000256" key="1">
    <source>
        <dbReference type="ARBA" id="ARBA00022786"/>
    </source>
</evidence>
<comment type="caution">
    <text evidence="3">The sequence shown here is derived from an EMBL/GenBank/DDBJ whole genome shotgun (WGS) entry which is preliminary data.</text>
</comment>
<dbReference type="PANTHER" id="PTHR13318">
    <property type="entry name" value="PARTNER OF PAIRED, ISOFORM B-RELATED"/>
    <property type="match status" value="1"/>
</dbReference>
<evidence type="ECO:0000313" key="4">
    <source>
        <dbReference type="Proteomes" id="UP001209878"/>
    </source>
</evidence>
<dbReference type="GO" id="GO:0031146">
    <property type="term" value="P:SCF-dependent proteasomal ubiquitin-dependent protein catabolic process"/>
    <property type="evidence" value="ECO:0007669"/>
    <property type="project" value="TreeGrafter"/>
</dbReference>
<feature type="domain" description="F-box" evidence="2">
    <location>
        <begin position="56"/>
        <end position="103"/>
    </location>
</feature>
<sequence length="466" mass="50936">MDNERILSIASPCDNVVRLSTDTNSTSYTVTDCCGNASSGGTNDNISCEEAGSNAGTHISTLPAEVFAQIFSHLTQQELCHKVALVCRQWRDYAYDPIHWRSLDLYADTVADMNVFVACLERAPLLKSLSMGSCDKLTPEEIFYVGCHCPQLTSLEIGFTRTVEVELCRSLADACCCLRHVNLEGCPLIDTPCIAALCRIHTLTSVNLSHCNRLTGSDIVMLAESLPRLEKLNIDGVLHVADGDIARLVELQGCHLRHLETDGEQLTDSSIATISQCSNLEKFGITYADNLTNNALQHLQTMRLAWLKLKKGVRLSSSALQDLFVNCSSSWRHMTHLDLTECTLLTDTGVSSLVKCCHASLTYLALCWCWNITDTGLDIIISNCRQLQSLDLLGVQQISGTSLTSIPVSLPCLRSLNLGQCNLVGLCPCLSIVSTQFQPLSVQPGRSLSLSVYCVYTVSTSVSATW</sequence>